<accession>A0A382V1X7</accession>
<gene>
    <name evidence="2" type="ORF">METZ01_LOCUS393346</name>
</gene>
<dbReference type="GO" id="GO:0047632">
    <property type="term" value="F:agmatine deiminase activity"/>
    <property type="evidence" value="ECO:0007669"/>
    <property type="project" value="TreeGrafter"/>
</dbReference>
<evidence type="ECO:0008006" key="3">
    <source>
        <dbReference type="Google" id="ProtNLM"/>
    </source>
</evidence>
<dbReference type="SUPFAM" id="SSF55909">
    <property type="entry name" value="Pentein"/>
    <property type="match status" value="1"/>
</dbReference>
<sequence length="148" mass="17323">MPAEWEPHAGTWLTWPHDPETWPYQEMEQVESDYLQIVKTIAQGEQTHILVQDKSAEETLHSKLQSNGVNMGQVFLYDIPTNDSWIRDYGPNFLIREKKDRREVAINDWDFDSWGRKYKWELDDLVGGIIAEQLDYLKFKPGIVLEGG</sequence>
<dbReference type="Pfam" id="PF04371">
    <property type="entry name" value="PAD_porph"/>
    <property type="match status" value="1"/>
</dbReference>
<dbReference type="Gene3D" id="3.75.10.10">
    <property type="entry name" value="L-arginine/glycine Amidinotransferase, Chain A"/>
    <property type="match status" value="1"/>
</dbReference>
<proteinExistence type="predicted"/>
<dbReference type="InterPro" id="IPR007466">
    <property type="entry name" value="Peptidyl-Arg-deiminase_porph"/>
</dbReference>
<reference evidence="2" key="1">
    <citation type="submission" date="2018-05" db="EMBL/GenBank/DDBJ databases">
        <authorList>
            <person name="Lanie J.A."/>
            <person name="Ng W.-L."/>
            <person name="Kazmierczak K.M."/>
            <person name="Andrzejewski T.M."/>
            <person name="Davidsen T.M."/>
            <person name="Wayne K.J."/>
            <person name="Tettelin H."/>
            <person name="Glass J.I."/>
            <person name="Rusch D."/>
            <person name="Podicherti R."/>
            <person name="Tsui H.-C.T."/>
            <person name="Winkler M.E."/>
        </authorList>
    </citation>
    <scope>NUCLEOTIDE SEQUENCE</scope>
</reference>
<dbReference type="PANTHER" id="PTHR31377">
    <property type="entry name" value="AGMATINE DEIMINASE-RELATED"/>
    <property type="match status" value="1"/>
</dbReference>
<dbReference type="GO" id="GO:0009446">
    <property type="term" value="P:putrescine biosynthetic process"/>
    <property type="evidence" value="ECO:0007669"/>
    <property type="project" value="InterPro"/>
</dbReference>
<dbReference type="GO" id="GO:0004668">
    <property type="term" value="F:protein-arginine deiminase activity"/>
    <property type="evidence" value="ECO:0007669"/>
    <property type="project" value="InterPro"/>
</dbReference>
<dbReference type="AlphaFoldDB" id="A0A382V1X7"/>
<dbReference type="EMBL" id="UINC01148543">
    <property type="protein sequence ID" value="SVD40492.1"/>
    <property type="molecule type" value="Genomic_DNA"/>
</dbReference>
<keyword evidence="1" id="KW-0378">Hydrolase</keyword>
<evidence type="ECO:0000313" key="2">
    <source>
        <dbReference type="EMBL" id="SVD40492.1"/>
    </source>
</evidence>
<feature type="non-terminal residue" evidence="2">
    <location>
        <position position="148"/>
    </location>
</feature>
<dbReference type="PANTHER" id="PTHR31377:SF0">
    <property type="entry name" value="AGMATINE DEIMINASE-RELATED"/>
    <property type="match status" value="1"/>
</dbReference>
<name>A0A382V1X7_9ZZZZ</name>
<evidence type="ECO:0000256" key="1">
    <source>
        <dbReference type="ARBA" id="ARBA00022801"/>
    </source>
</evidence>
<protein>
    <recommendedName>
        <fullName evidence="3">Agmatine deiminase</fullName>
    </recommendedName>
</protein>
<organism evidence="2">
    <name type="scientific">marine metagenome</name>
    <dbReference type="NCBI Taxonomy" id="408172"/>
    <lineage>
        <taxon>unclassified sequences</taxon>
        <taxon>metagenomes</taxon>
        <taxon>ecological metagenomes</taxon>
    </lineage>
</organism>